<evidence type="ECO:0000256" key="2">
    <source>
        <dbReference type="SAM" id="MobiDB-lite"/>
    </source>
</evidence>
<protein>
    <recommendedName>
        <fullName evidence="3">AB hydrolase-1 domain-containing protein</fullName>
    </recommendedName>
</protein>
<name>A0AAV5RLW2_STABA</name>
<dbReference type="EMBL" id="BTGC01000008">
    <property type="protein sequence ID" value="GMM52516.1"/>
    <property type="molecule type" value="Genomic_DNA"/>
</dbReference>
<dbReference type="PANTHER" id="PTHR32268">
    <property type="entry name" value="HOMOSERINE O-ACETYLTRANSFERASE"/>
    <property type="match status" value="1"/>
</dbReference>
<comment type="similarity">
    <text evidence="1">Belongs to the AB hydrolase superfamily. MetX family.</text>
</comment>
<dbReference type="GO" id="GO:0004414">
    <property type="term" value="F:homoserine O-acetyltransferase activity"/>
    <property type="evidence" value="ECO:0007669"/>
    <property type="project" value="TreeGrafter"/>
</dbReference>
<sequence>MRSIWKIQIPQIGQTVKPHRLGLRRLQTQVSFNMLDSQEQFRQKPNKRQKRNTQNHEAVYTPRQFGYEVYRVPHPVQLDFGKQLKNVEIAYETWGQLNADKSNAILLHTGLSASSHAHSHAKNEKPGWWEKFIGPGKTLDTNKFFVICTNVLGGCHGSTGPSSFVPQTKTSSSPETELGKLSEDRLTQFKKANERYATNFPIVTLHDMIRVQADLLKSHLGIEKLHASMGSSMGAMQCLAFANEFPDRVGRVLSISGCARSHPSSIASRFVQRQVLMHDPNWNRGFYYDGPQPHTGMKLAREIGTITYRSGPEWEQRFSTQRVDTNSVPSLGPDYLIETYLDYQGEKFLTQYDPNSMLYISKAMDIFDLGKNNRAARQELGNKVRNNDPAVSSSALGSHGLGSDKAAAKSVKVQKNGLDDLVEGMKPMAHIPTLVLGVESDTLFPVWQQREIYNVLTKADPSNKKHEYHELGNDKSLYGHDTFLVDLNNVGPPIKQFLEREF</sequence>
<dbReference type="Proteomes" id="UP001362899">
    <property type="component" value="Unassembled WGS sequence"/>
</dbReference>
<keyword evidence="5" id="KW-1185">Reference proteome</keyword>
<dbReference type="HAMAP" id="MF_00296">
    <property type="entry name" value="MetX_acyltransf"/>
    <property type="match status" value="1"/>
</dbReference>
<dbReference type="PANTHER" id="PTHR32268:SF16">
    <property type="entry name" value="SERINE O-SUCCINYLTRANSFERASE"/>
    <property type="match status" value="1"/>
</dbReference>
<feature type="region of interest" description="Disordered" evidence="2">
    <location>
        <begin position="381"/>
        <end position="403"/>
    </location>
</feature>
<dbReference type="AlphaFoldDB" id="A0AAV5RLW2"/>
<evidence type="ECO:0000256" key="1">
    <source>
        <dbReference type="ARBA" id="ARBA00006886"/>
    </source>
</evidence>
<evidence type="ECO:0000259" key="3">
    <source>
        <dbReference type="Pfam" id="PF00561"/>
    </source>
</evidence>
<dbReference type="GO" id="GO:0009092">
    <property type="term" value="P:homoserine metabolic process"/>
    <property type="evidence" value="ECO:0007669"/>
    <property type="project" value="TreeGrafter"/>
</dbReference>
<dbReference type="SUPFAM" id="SSF53474">
    <property type="entry name" value="alpha/beta-Hydrolases"/>
    <property type="match status" value="1"/>
</dbReference>
<gene>
    <name evidence="4" type="ORF">DASB73_034790</name>
</gene>
<organism evidence="4 5">
    <name type="scientific">Starmerella bacillaris</name>
    <name type="common">Yeast</name>
    <name type="synonym">Candida zemplinina</name>
    <dbReference type="NCBI Taxonomy" id="1247836"/>
    <lineage>
        <taxon>Eukaryota</taxon>
        <taxon>Fungi</taxon>
        <taxon>Dikarya</taxon>
        <taxon>Ascomycota</taxon>
        <taxon>Saccharomycotina</taxon>
        <taxon>Dipodascomycetes</taxon>
        <taxon>Dipodascales</taxon>
        <taxon>Trichomonascaceae</taxon>
        <taxon>Starmerella</taxon>
    </lineage>
</organism>
<dbReference type="GO" id="GO:0009001">
    <property type="term" value="F:serine O-acetyltransferase activity"/>
    <property type="evidence" value="ECO:0007669"/>
    <property type="project" value="TreeGrafter"/>
</dbReference>
<feature type="region of interest" description="Disordered" evidence="2">
    <location>
        <begin position="162"/>
        <end position="182"/>
    </location>
</feature>
<feature type="compositionally biased region" description="Low complexity" evidence="2">
    <location>
        <begin position="392"/>
        <end position="403"/>
    </location>
</feature>
<feature type="domain" description="AB hydrolase-1" evidence="3">
    <location>
        <begin position="104"/>
        <end position="456"/>
    </location>
</feature>
<proteinExistence type="inferred from homology"/>
<dbReference type="GO" id="GO:0009086">
    <property type="term" value="P:methionine biosynthetic process"/>
    <property type="evidence" value="ECO:0007669"/>
    <property type="project" value="TreeGrafter"/>
</dbReference>
<dbReference type="GO" id="GO:0005739">
    <property type="term" value="C:mitochondrion"/>
    <property type="evidence" value="ECO:0007669"/>
    <property type="project" value="TreeGrafter"/>
</dbReference>
<dbReference type="InterPro" id="IPR008220">
    <property type="entry name" value="HAT_MetX-like"/>
</dbReference>
<dbReference type="InterPro" id="IPR029058">
    <property type="entry name" value="AB_hydrolase_fold"/>
</dbReference>
<evidence type="ECO:0000313" key="4">
    <source>
        <dbReference type="EMBL" id="GMM52516.1"/>
    </source>
</evidence>
<dbReference type="GO" id="GO:0006535">
    <property type="term" value="P:cysteine biosynthetic process from serine"/>
    <property type="evidence" value="ECO:0007669"/>
    <property type="project" value="TreeGrafter"/>
</dbReference>
<dbReference type="PIRSF" id="PIRSF000443">
    <property type="entry name" value="Homoser_Ac_trans"/>
    <property type="match status" value="1"/>
</dbReference>
<feature type="compositionally biased region" description="Polar residues" evidence="2">
    <location>
        <begin position="162"/>
        <end position="175"/>
    </location>
</feature>
<reference evidence="4 5" key="1">
    <citation type="journal article" date="2023" name="Elife">
        <title>Identification of key yeast species and microbe-microbe interactions impacting larval growth of Drosophila in the wild.</title>
        <authorList>
            <person name="Mure A."/>
            <person name="Sugiura Y."/>
            <person name="Maeda R."/>
            <person name="Honda K."/>
            <person name="Sakurai N."/>
            <person name="Takahashi Y."/>
            <person name="Watada M."/>
            <person name="Katoh T."/>
            <person name="Gotoh A."/>
            <person name="Gotoh Y."/>
            <person name="Taniguchi I."/>
            <person name="Nakamura K."/>
            <person name="Hayashi T."/>
            <person name="Katayama T."/>
            <person name="Uemura T."/>
            <person name="Hattori Y."/>
        </authorList>
    </citation>
    <scope>NUCLEOTIDE SEQUENCE [LARGE SCALE GENOMIC DNA]</scope>
    <source>
        <strain evidence="4 5">SB-73</strain>
    </source>
</reference>
<accession>A0AAV5RLW2</accession>
<dbReference type="InterPro" id="IPR000073">
    <property type="entry name" value="AB_hydrolase_1"/>
</dbReference>
<dbReference type="Gene3D" id="3.40.50.1820">
    <property type="entry name" value="alpha/beta hydrolase"/>
    <property type="match status" value="1"/>
</dbReference>
<dbReference type="Pfam" id="PF00561">
    <property type="entry name" value="Abhydrolase_1"/>
    <property type="match status" value="1"/>
</dbReference>
<comment type="caution">
    <text evidence="4">The sequence shown here is derived from an EMBL/GenBank/DDBJ whole genome shotgun (WGS) entry which is preliminary data.</text>
</comment>
<evidence type="ECO:0000313" key="5">
    <source>
        <dbReference type="Proteomes" id="UP001362899"/>
    </source>
</evidence>